<dbReference type="RefSeq" id="WP_264790415.1">
    <property type="nucleotide sequence ID" value="NZ_AP026867.1"/>
</dbReference>
<protein>
    <submittedName>
        <fullName evidence="1">Glycosyltransferase</fullName>
    </submittedName>
</protein>
<dbReference type="EMBL" id="AP026867">
    <property type="protein sequence ID" value="BDS15246.1"/>
    <property type="molecule type" value="Genomic_DNA"/>
</dbReference>
<evidence type="ECO:0000313" key="2">
    <source>
        <dbReference type="Proteomes" id="UP001060919"/>
    </source>
</evidence>
<proteinExistence type="predicted"/>
<gene>
    <name evidence="1" type="ORF">AsAng_0060300</name>
</gene>
<keyword evidence="2" id="KW-1185">Reference proteome</keyword>
<organism evidence="1 2">
    <name type="scientific">Aureispira anguillae</name>
    <dbReference type="NCBI Taxonomy" id="2864201"/>
    <lineage>
        <taxon>Bacteria</taxon>
        <taxon>Pseudomonadati</taxon>
        <taxon>Bacteroidota</taxon>
        <taxon>Saprospiria</taxon>
        <taxon>Saprospirales</taxon>
        <taxon>Saprospiraceae</taxon>
        <taxon>Aureispira</taxon>
    </lineage>
</organism>
<dbReference type="Pfam" id="PF13692">
    <property type="entry name" value="Glyco_trans_1_4"/>
    <property type="match status" value="1"/>
</dbReference>
<dbReference type="Proteomes" id="UP001060919">
    <property type="component" value="Chromosome"/>
</dbReference>
<name>A0A916DWA1_9BACT</name>
<sequence>MSAKKRYRILITSNEPWGDIWFSKQHYANELAKLGHEVFFLNAPNYWSARMALSNKVQIEKISKNLSVVNYHNPLPLRGFKKMALWLNDKINEKKIYLALPPSDLPILWWKFDPFRFAYLSKQWRNSSITELYHITDPFDHIFSDSLLAQKAQLVVTVLRRYQEYYAALNQKPVLYIPHGISADEFHIDEQINTSFTQYQGSILKIGTINDYYNIQLLIDIATHFNDKKLVVVGPNKLTIPQKQQQFQQLKKLANVVITGPQKATMLKYYVHNAAVCIVPYDFQIESLKGTPLKVLNYLAQGKVSITSIATDLEHLLGKGLIKSDQKDHFIASIANVLNGKIKVDQIYLNNFFNTVSYPVLIEKIFHELNQQS</sequence>
<accession>A0A916DWA1</accession>
<dbReference type="SUPFAM" id="SSF53756">
    <property type="entry name" value="UDP-Glycosyltransferase/glycogen phosphorylase"/>
    <property type="match status" value="1"/>
</dbReference>
<dbReference type="Gene3D" id="3.40.50.2000">
    <property type="entry name" value="Glycogen Phosphorylase B"/>
    <property type="match status" value="2"/>
</dbReference>
<evidence type="ECO:0000313" key="1">
    <source>
        <dbReference type="EMBL" id="BDS15246.1"/>
    </source>
</evidence>
<reference evidence="1" key="1">
    <citation type="submission" date="2022-09" db="EMBL/GenBank/DDBJ databases">
        <title>Aureispira anguillicida sp. nov., isolated from Leptocephalus of Japanese eel Anguilla japonica.</title>
        <authorList>
            <person name="Yuasa K."/>
            <person name="Mekata T."/>
            <person name="Ikunari K."/>
        </authorList>
    </citation>
    <scope>NUCLEOTIDE SEQUENCE</scope>
    <source>
        <strain evidence="1">EL160426</strain>
    </source>
</reference>
<dbReference type="AlphaFoldDB" id="A0A916DWA1"/>
<dbReference type="KEGG" id="aup:AsAng_0060300"/>